<accession>A0ABR2GVJ7</accession>
<evidence type="ECO:0000313" key="2">
    <source>
        <dbReference type="Proteomes" id="UP001470230"/>
    </source>
</evidence>
<dbReference type="Proteomes" id="UP001470230">
    <property type="component" value="Unassembled WGS sequence"/>
</dbReference>
<keyword evidence="2" id="KW-1185">Reference proteome</keyword>
<reference evidence="1 2" key="1">
    <citation type="submission" date="2024-04" db="EMBL/GenBank/DDBJ databases">
        <title>Tritrichomonas musculus Genome.</title>
        <authorList>
            <person name="Alves-Ferreira E."/>
            <person name="Grigg M."/>
            <person name="Lorenzi H."/>
            <person name="Galac M."/>
        </authorList>
    </citation>
    <scope>NUCLEOTIDE SEQUENCE [LARGE SCALE GENOMIC DNA]</scope>
    <source>
        <strain evidence="1 2">EAF2021</strain>
    </source>
</reference>
<name>A0ABR2GVJ7_9EUKA</name>
<comment type="caution">
    <text evidence="1">The sequence shown here is derived from an EMBL/GenBank/DDBJ whole genome shotgun (WGS) entry which is preliminary data.</text>
</comment>
<gene>
    <name evidence="1" type="ORF">M9Y10_035902</name>
</gene>
<protein>
    <submittedName>
        <fullName evidence="1">Uncharacterized protein</fullName>
    </submittedName>
</protein>
<organism evidence="1 2">
    <name type="scientific">Tritrichomonas musculus</name>
    <dbReference type="NCBI Taxonomy" id="1915356"/>
    <lineage>
        <taxon>Eukaryota</taxon>
        <taxon>Metamonada</taxon>
        <taxon>Parabasalia</taxon>
        <taxon>Tritrichomonadida</taxon>
        <taxon>Tritrichomonadidae</taxon>
        <taxon>Tritrichomonas</taxon>
    </lineage>
</organism>
<sequence length="137" mass="16334">MYNLAHVYIYDETIKQDLNKSIDLLLRSMDKFEHSFILLCLALLLKFEFNVETIKQELSIRNDITEMIIDKILAVIGQYKLYFNELYELYRHKDYLYNITLHPILSSELEHIDKKAIKPKYPNAKDLSPEFYAGFGY</sequence>
<dbReference type="EMBL" id="JAPFFF010000057">
    <property type="protein sequence ID" value="KAK8837958.1"/>
    <property type="molecule type" value="Genomic_DNA"/>
</dbReference>
<evidence type="ECO:0000313" key="1">
    <source>
        <dbReference type="EMBL" id="KAK8837958.1"/>
    </source>
</evidence>
<proteinExistence type="predicted"/>